<dbReference type="RefSeq" id="WP_054551837.1">
    <property type="nucleotide sequence ID" value="NZ_LJTC01000002.1"/>
</dbReference>
<protein>
    <recommendedName>
        <fullName evidence="8">L-lactate permease</fullName>
    </recommendedName>
</protein>
<comment type="subcellular location">
    <subcellularLocation>
        <location evidence="8">Cell inner membrane</location>
        <topology evidence="8">Multi-pass membrane protein</topology>
    </subcellularLocation>
    <subcellularLocation>
        <location evidence="1">Cell membrane</location>
        <topology evidence="1">Multi-pass membrane protein</topology>
    </subcellularLocation>
</comment>
<dbReference type="GO" id="GO:0015295">
    <property type="term" value="F:solute:proton symporter activity"/>
    <property type="evidence" value="ECO:0007669"/>
    <property type="project" value="TreeGrafter"/>
</dbReference>
<keyword evidence="7 8" id="KW-0472">Membrane</keyword>
<dbReference type="PANTHER" id="PTHR30003">
    <property type="entry name" value="L-LACTATE PERMEASE"/>
    <property type="match status" value="1"/>
</dbReference>
<gene>
    <name evidence="9" type="ORF">AOG27_04765</name>
</gene>
<evidence type="ECO:0000313" key="9">
    <source>
        <dbReference type="EMBL" id="KPM85078.1"/>
    </source>
</evidence>
<feature type="transmembrane region" description="Helical" evidence="8">
    <location>
        <begin position="349"/>
        <end position="368"/>
    </location>
</feature>
<reference evidence="9 10" key="1">
    <citation type="submission" date="2015-09" db="EMBL/GenBank/DDBJ databases">
        <title>Draft Genome Sequence of Pseudoalteromonas lipolytica UCD-48B.</title>
        <authorList>
            <person name="Krusor M."/>
            <person name="Coil D.A."/>
            <person name="Lang J.M."/>
            <person name="Eisen J.A."/>
            <person name="Alexiev A."/>
        </authorList>
    </citation>
    <scope>NUCLEOTIDE SEQUENCE [LARGE SCALE GENOMIC DNA]</scope>
    <source>
        <strain evidence="9 10">UCD-48B</strain>
    </source>
</reference>
<evidence type="ECO:0000256" key="7">
    <source>
        <dbReference type="ARBA" id="ARBA00023136"/>
    </source>
</evidence>
<keyword evidence="5 8" id="KW-0812">Transmembrane</keyword>
<evidence type="ECO:0000313" key="10">
    <source>
        <dbReference type="Proteomes" id="UP000050378"/>
    </source>
</evidence>
<evidence type="ECO:0000256" key="1">
    <source>
        <dbReference type="ARBA" id="ARBA00004651"/>
    </source>
</evidence>
<evidence type="ECO:0000256" key="3">
    <source>
        <dbReference type="ARBA" id="ARBA00022448"/>
    </source>
</evidence>
<evidence type="ECO:0000256" key="4">
    <source>
        <dbReference type="ARBA" id="ARBA00022475"/>
    </source>
</evidence>
<feature type="transmembrane region" description="Helical" evidence="8">
    <location>
        <begin position="236"/>
        <end position="258"/>
    </location>
</feature>
<dbReference type="Pfam" id="PF02652">
    <property type="entry name" value="Lactate_perm"/>
    <property type="match status" value="1"/>
</dbReference>
<comment type="function">
    <text evidence="8">Uptake of L-lactate across the membrane. Can also transport D-lactate and glycolate.</text>
</comment>
<keyword evidence="3 8" id="KW-0813">Transport</keyword>
<dbReference type="NCBIfam" id="TIGR00795">
    <property type="entry name" value="lctP"/>
    <property type="match status" value="1"/>
</dbReference>
<keyword evidence="8" id="KW-0997">Cell inner membrane</keyword>
<dbReference type="Proteomes" id="UP000050378">
    <property type="component" value="Unassembled WGS sequence"/>
</dbReference>
<comment type="similarity">
    <text evidence="2 8">Belongs to the lactate permease family.</text>
</comment>
<feature type="transmembrane region" description="Helical" evidence="8">
    <location>
        <begin position="51"/>
        <end position="75"/>
    </location>
</feature>
<proteinExistence type="inferred from homology"/>
<dbReference type="AlphaFoldDB" id="A0A0P7EQS9"/>
<accession>A0A0P7EQS9</accession>
<feature type="transmembrane region" description="Helical" evidence="8">
    <location>
        <begin position="427"/>
        <end position="448"/>
    </location>
</feature>
<feature type="transmembrane region" description="Helical" evidence="8">
    <location>
        <begin position="510"/>
        <end position="527"/>
    </location>
</feature>
<dbReference type="GO" id="GO:0005886">
    <property type="term" value="C:plasma membrane"/>
    <property type="evidence" value="ECO:0007669"/>
    <property type="project" value="UniProtKB-SubCell"/>
</dbReference>
<evidence type="ECO:0000256" key="5">
    <source>
        <dbReference type="ARBA" id="ARBA00022692"/>
    </source>
</evidence>
<sequence>MNTLVAALPILVLIWMMVKSSPIASYIALPITALLAALLQLFYFQADLRLLLANSFAGVLSVMTPISIIAGAILLNRMLAISGAETTIKHWLESISSNQVAQLMIIGWAFAFMLEGASGFGTPAAIAAPILVGLGFSPFKVIIFTLILNSIPVSFGAVGTPTWFGFSALQLDDGQVLAISRWTALCHVIAALVIPMIALCLVLPLKKVRQNSVFIYLSVFSCVLPYWLFAQWNYEFPSLIGGAVGLLVTIYLASRGVGLDNSAVNAQSTKGKAEFTPKALFLALFPLLLLIVVLVITRIHQLGIKALLNDETLWVSIHLGFAQFELSKALILSLHEIFGTSVGWSYKTLFVPALIPFVLVVLICVPLLKMSKPQVKQMCSDTLGRIAMPCIALIGALVMVNVLMQGGHNAPIFYMASTFADLSGEHWVLFASYLGALGTFFSGSATVSNLTFGGIQYGIAQQVGLSETLVLALQSTGAAMGNMICISNIIAVASIVGVNNQEGPVLKKTFLPMLIYGAIVGCFSYLFY</sequence>
<feature type="transmembrane region" description="Helical" evidence="8">
    <location>
        <begin position="213"/>
        <end position="230"/>
    </location>
</feature>
<dbReference type="InterPro" id="IPR003804">
    <property type="entry name" value="Lactate_perm"/>
</dbReference>
<dbReference type="GO" id="GO:0015129">
    <property type="term" value="F:lactate transmembrane transporter activity"/>
    <property type="evidence" value="ECO:0007669"/>
    <property type="project" value="UniProtKB-UniRule"/>
</dbReference>
<keyword evidence="6 8" id="KW-1133">Transmembrane helix</keyword>
<dbReference type="STRING" id="570156.AOG27_04765"/>
<dbReference type="OrthoDB" id="9761056at2"/>
<feature type="transmembrane region" description="Helical" evidence="8">
    <location>
        <begin position="23"/>
        <end position="44"/>
    </location>
</feature>
<dbReference type="EMBL" id="LJTC01000002">
    <property type="protein sequence ID" value="KPM85078.1"/>
    <property type="molecule type" value="Genomic_DNA"/>
</dbReference>
<feature type="transmembrane region" description="Helical" evidence="8">
    <location>
        <begin position="469"/>
        <end position="498"/>
    </location>
</feature>
<dbReference type="PANTHER" id="PTHR30003:SF0">
    <property type="entry name" value="GLYCOLATE PERMEASE GLCA-RELATED"/>
    <property type="match status" value="1"/>
</dbReference>
<feature type="transmembrane region" description="Helical" evidence="8">
    <location>
        <begin position="279"/>
        <end position="299"/>
    </location>
</feature>
<comment type="caution">
    <text evidence="9">The sequence shown here is derived from an EMBL/GenBank/DDBJ whole genome shotgun (WGS) entry which is preliminary data.</text>
</comment>
<organism evidence="9 10">
    <name type="scientific">Pseudoalteromonas lipolytica</name>
    <dbReference type="NCBI Taxonomy" id="570156"/>
    <lineage>
        <taxon>Bacteria</taxon>
        <taxon>Pseudomonadati</taxon>
        <taxon>Pseudomonadota</taxon>
        <taxon>Gammaproteobacteria</taxon>
        <taxon>Alteromonadales</taxon>
        <taxon>Pseudoalteromonadaceae</taxon>
        <taxon>Pseudoalteromonas</taxon>
    </lineage>
</organism>
<dbReference type="PATRIC" id="fig|570156.3.peg.941"/>
<evidence type="ECO:0000256" key="8">
    <source>
        <dbReference type="RuleBase" id="RU365092"/>
    </source>
</evidence>
<name>A0A0P7EQS9_9GAMM</name>
<evidence type="ECO:0000256" key="6">
    <source>
        <dbReference type="ARBA" id="ARBA00022989"/>
    </source>
</evidence>
<feature type="transmembrane region" description="Helical" evidence="8">
    <location>
        <begin position="179"/>
        <end position="201"/>
    </location>
</feature>
<evidence type="ECO:0000256" key="2">
    <source>
        <dbReference type="ARBA" id="ARBA00010100"/>
    </source>
</evidence>
<feature type="transmembrane region" description="Helical" evidence="8">
    <location>
        <begin position="389"/>
        <end position="407"/>
    </location>
</feature>
<keyword evidence="4" id="KW-1003">Cell membrane</keyword>